<dbReference type="InterPro" id="IPR012504">
    <property type="entry name" value="Spore_YabP"/>
</dbReference>
<organism evidence="1">
    <name type="scientific">bioreactor metagenome</name>
    <dbReference type="NCBI Taxonomy" id="1076179"/>
    <lineage>
        <taxon>unclassified sequences</taxon>
        <taxon>metagenomes</taxon>
        <taxon>ecological metagenomes</taxon>
    </lineage>
</organism>
<dbReference type="Gene3D" id="2.60.40.2000">
    <property type="match status" value="1"/>
</dbReference>
<comment type="caution">
    <text evidence="1">The sequence shown here is derived from an EMBL/GenBank/DDBJ whole genome shotgun (WGS) entry which is preliminary data.</text>
</comment>
<dbReference type="AlphaFoldDB" id="A0A645G344"/>
<dbReference type="Pfam" id="PF07873">
    <property type="entry name" value="YabP"/>
    <property type="match status" value="1"/>
</dbReference>
<evidence type="ECO:0000313" key="1">
    <source>
        <dbReference type="EMBL" id="MPN20330.1"/>
    </source>
</evidence>
<proteinExistence type="predicted"/>
<protein>
    <submittedName>
        <fullName evidence="1">Spore protein YabP</fullName>
    </submittedName>
</protein>
<dbReference type="NCBIfam" id="TIGR02892">
    <property type="entry name" value="spore_yabP"/>
    <property type="match status" value="1"/>
</dbReference>
<name>A0A645G344_9ZZZZ</name>
<gene>
    <name evidence="1" type="primary">yabP_13</name>
    <name evidence="1" type="ORF">SDC9_167708</name>
</gene>
<accession>A0A645G344</accession>
<dbReference type="PIRSF" id="PIRSF011576">
    <property type="entry name" value="YabP"/>
    <property type="match status" value="1"/>
</dbReference>
<reference evidence="1" key="1">
    <citation type="submission" date="2019-08" db="EMBL/GenBank/DDBJ databases">
        <authorList>
            <person name="Kucharzyk K."/>
            <person name="Murdoch R.W."/>
            <person name="Higgins S."/>
            <person name="Loffler F."/>
        </authorList>
    </citation>
    <scope>NUCLEOTIDE SEQUENCE</scope>
</reference>
<dbReference type="EMBL" id="VSSQ01068056">
    <property type="protein sequence ID" value="MPN20330.1"/>
    <property type="molecule type" value="Genomic_DNA"/>
</dbReference>
<dbReference type="InterPro" id="IPR038705">
    <property type="entry name" value="YabP_sf"/>
</dbReference>
<sequence>MPVIEEKKAVKKGEQFHNVSMENRNYLNISGVEDVDNFDEENVELYTTVGMMTVTGSGLHITKLNVESGEVAIEGEIQAVEYSDGEFKKGGAGFFSRLFK</sequence>
<dbReference type="InterPro" id="IPR022476">
    <property type="entry name" value="Spore_YabP/YqfC"/>
</dbReference>
<dbReference type="GO" id="GO:0030435">
    <property type="term" value="P:sporulation resulting in formation of a cellular spore"/>
    <property type="evidence" value="ECO:0007669"/>
    <property type="project" value="InterPro"/>
</dbReference>